<feature type="region of interest" description="Disordered" evidence="1">
    <location>
        <begin position="145"/>
        <end position="164"/>
    </location>
</feature>
<feature type="compositionally biased region" description="Polar residues" evidence="1">
    <location>
        <begin position="944"/>
        <end position="955"/>
    </location>
</feature>
<feature type="region of interest" description="Disordered" evidence="1">
    <location>
        <begin position="189"/>
        <end position="666"/>
    </location>
</feature>
<feature type="region of interest" description="Disordered" evidence="1">
    <location>
        <begin position="996"/>
        <end position="1047"/>
    </location>
</feature>
<feature type="compositionally biased region" description="Low complexity" evidence="1">
    <location>
        <begin position="1940"/>
        <end position="1950"/>
    </location>
</feature>
<evidence type="ECO:0000313" key="4">
    <source>
        <dbReference type="Proteomes" id="UP001153321"/>
    </source>
</evidence>
<feature type="region of interest" description="Disordered" evidence="1">
    <location>
        <begin position="1934"/>
        <end position="1965"/>
    </location>
</feature>
<evidence type="ECO:0000256" key="1">
    <source>
        <dbReference type="SAM" id="MobiDB-lite"/>
    </source>
</evidence>
<organism evidence="3 4">
    <name type="scientific">Spodoptera littoralis</name>
    <name type="common">Egyptian cotton leafworm</name>
    <dbReference type="NCBI Taxonomy" id="7109"/>
    <lineage>
        <taxon>Eukaryota</taxon>
        <taxon>Metazoa</taxon>
        <taxon>Ecdysozoa</taxon>
        <taxon>Arthropoda</taxon>
        <taxon>Hexapoda</taxon>
        <taxon>Insecta</taxon>
        <taxon>Pterygota</taxon>
        <taxon>Neoptera</taxon>
        <taxon>Endopterygota</taxon>
        <taxon>Lepidoptera</taxon>
        <taxon>Glossata</taxon>
        <taxon>Ditrysia</taxon>
        <taxon>Noctuoidea</taxon>
        <taxon>Noctuidae</taxon>
        <taxon>Amphipyrinae</taxon>
        <taxon>Spodoptera</taxon>
    </lineage>
</organism>
<dbReference type="EMBL" id="LR824534">
    <property type="protein sequence ID" value="CAH1643290.1"/>
    <property type="molecule type" value="Genomic_DNA"/>
</dbReference>
<keyword evidence="4" id="KW-1185">Reference proteome</keyword>
<feature type="compositionally biased region" description="Basic and acidic residues" evidence="1">
    <location>
        <begin position="1078"/>
        <end position="1104"/>
    </location>
</feature>
<evidence type="ECO:0000313" key="3">
    <source>
        <dbReference type="EMBL" id="CAH1643290.1"/>
    </source>
</evidence>
<feature type="compositionally biased region" description="Basic and acidic residues" evidence="1">
    <location>
        <begin position="269"/>
        <end position="288"/>
    </location>
</feature>
<dbReference type="PROSITE" id="PS50309">
    <property type="entry name" value="DC"/>
    <property type="match status" value="1"/>
</dbReference>
<gene>
    <name evidence="3" type="ORF">SPLIT_LOCUS8645</name>
</gene>
<feature type="compositionally biased region" description="Basic and acidic residues" evidence="1">
    <location>
        <begin position="1184"/>
        <end position="1223"/>
    </location>
</feature>
<feature type="region of interest" description="Disordered" evidence="1">
    <location>
        <begin position="699"/>
        <end position="724"/>
    </location>
</feature>
<feature type="compositionally biased region" description="Polar residues" evidence="1">
    <location>
        <begin position="1155"/>
        <end position="1165"/>
    </location>
</feature>
<feature type="compositionally biased region" description="Basic and acidic residues" evidence="1">
    <location>
        <begin position="1118"/>
        <end position="1129"/>
    </location>
</feature>
<evidence type="ECO:0000259" key="2">
    <source>
        <dbReference type="PROSITE" id="PS50309"/>
    </source>
</evidence>
<feature type="compositionally biased region" description="Polar residues" evidence="1">
    <location>
        <begin position="770"/>
        <end position="787"/>
    </location>
</feature>
<dbReference type="SMART" id="SM00537">
    <property type="entry name" value="DCX"/>
    <property type="match status" value="1"/>
</dbReference>
<dbReference type="InterPro" id="IPR003533">
    <property type="entry name" value="Doublecortin_dom"/>
</dbReference>
<proteinExistence type="predicted"/>
<feature type="compositionally biased region" description="Basic and acidic residues" evidence="1">
    <location>
        <begin position="374"/>
        <end position="384"/>
    </location>
</feature>
<feature type="compositionally biased region" description="Basic and acidic residues" evidence="1">
    <location>
        <begin position="580"/>
        <end position="589"/>
    </location>
</feature>
<feature type="compositionally biased region" description="Polar residues" evidence="1">
    <location>
        <begin position="316"/>
        <end position="329"/>
    </location>
</feature>
<feature type="region of interest" description="Disordered" evidence="1">
    <location>
        <begin position="855"/>
        <end position="884"/>
    </location>
</feature>
<feature type="domain" description="Doublecortin" evidence="2">
    <location>
        <begin position="22"/>
        <end position="105"/>
    </location>
</feature>
<feature type="compositionally biased region" description="Basic and acidic residues" evidence="1">
    <location>
        <begin position="1144"/>
        <end position="1153"/>
    </location>
</feature>
<feature type="compositionally biased region" description="Low complexity" evidence="1">
    <location>
        <begin position="654"/>
        <end position="664"/>
    </location>
</feature>
<name>A0A9P0IDP0_SPOLI</name>
<feature type="compositionally biased region" description="Basic and acidic residues" evidence="1">
    <location>
        <begin position="996"/>
        <end position="1014"/>
    </location>
</feature>
<feature type="compositionally biased region" description="Basic and acidic residues" evidence="1">
    <location>
        <begin position="1230"/>
        <end position="1245"/>
    </location>
</feature>
<feature type="compositionally biased region" description="Basic and acidic residues" evidence="1">
    <location>
        <begin position="449"/>
        <end position="468"/>
    </location>
</feature>
<feature type="region of interest" description="Disordered" evidence="1">
    <location>
        <begin position="770"/>
        <end position="805"/>
    </location>
</feature>
<feature type="compositionally biased region" description="Basic and acidic residues" evidence="1">
    <location>
        <begin position="621"/>
        <end position="633"/>
    </location>
</feature>
<feature type="compositionally biased region" description="Polar residues" evidence="1">
    <location>
        <begin position="1952"/>
        <end position="1963"/>
    </location>
</feature>
<feature type="compositionally biased region" description="Basic and acidic residues" evidence="1">
    <location>
        <begin position="197"/>
        <end position="226"/>
    </location>
</feature>
<dbReference type="GO" id="GO:0035556">
    <property type="term" value="P:intracellular signal transduction"/>
    <property type="evidence" value="ECO:0007669"/>
    <property type="project" value="InterPro"/>
</dbReference>
<dbReference type="InterPro" id="IPR036572">
    <property type="entry name" value="Doublecortin_dom_sf"/>
</dbReference>
<feature type="compositionally biased region" description="Polar residues" evidence="1">
    <location>
        <begin position="1105"/>
        <end position="1117"/>
    </location>
</feature>
<protein>
    <recommendedName>
        <fullName evidence="2">Doublecortin domain-containing protein</fullName>
    </recommendedName>
</protein>
<feature type="compositionally biased region" description="Basic and acidic residues" evidence="1">
    <location>
        <begin position="512"/>
        <end position="553"/>
    </location>
</feature>
<feature type="region of interest" description="Disordered" evidence="1">
    <location>
        <begin position="937"/>
        <end position="970"/>
    </location>
</feature>
<feature type="compositionally biased region" description="Polar residues" evidence="1">
    <location>
        <begin position="635"/>
        <end position="645"/>
    </location>
</feature>
<sequence>MNLSMNAEDAKIPNTEGDWHSIEIFLFSNGQQYSPPRKYHLDADELNWWEATLNQLAQSHYGIQQPQIYLYTIDGHLVEGPLELKDGQAYVAVQPPEEFIDAGYQKYLLKASRSWEKRQAKKKAGCCYEDCTGYPKDVDRFSSGSIEPLMPATKQPDWKSPDGNFVTTVRPKPETGIYYPSDYGGVLSKSGTISHPEPNKVYKSEPYDNKPSKQDSGTDLRRDNDNSSKTSNQSPSLSRPRNTGGVQVTDHNGESDNVEPWTSKVASKPKPDLKGREQSEMEGFHVEPQRILGSMDRGFQQRNYDKTFDDYDSDETSPGSMFTHGTMSFTHKPRSSDNGSKIGQQRARPGDYGSKDGGNVATLSKNRPSFGENGKNEIKLEKNGIESSVNEPMSTELVEQENNPDDQTFLTDAPINTGMGNLGDKKKYNDNQMGEEIPERNYSATKANEFIHKTIDSRERSAEARNKDGYTPTRQISDLKHNGLEYKGQPSKQRGSESEYIRKSSLQKPRNGMHENKAGEPKSLDNEKNNEYKKPENINERRMSDLKSNDNEYKGQPIIQKVRENEYVRKSSLQKPKNGSKIEEPRSLDNENINEYNNGKNKYERRMSELSSNGLEYKGQPSEKRGSENEHIRKSSQQKPRNGSSAEEPRSLDNENINEYNNGKNKYERKMSELNSNGLEYRGQPNEKRGSENEYMRNLSQQNPRDGKNGSKIGEPRNSLNDNISEYRSEYTEKIPDRVMNELKRGGLDYTGQVYEMCNECNDYKGQASEHTCNENECTPRSSQQKPRNGINGNKIEEPRSSLNDNISEYKSEYTEKIPDRVMNELKRDDLDYIGQVYEMCNECNDYKGQPSEHTCNENECTPRSSQQKPRNGINGNNIEEPRSTYNKNISEYNSEYNDAQNKFDRRMSELKRDGLDHKSQLYEMCNECNDYNGQASEHRCNKNECTPKSSQQKPRNGMNGSKVEEPRSSLNENISEYNNEYNNAETKFGRRMSELKRNGLDHKRQTSEQRVSKMEYIPKPSQQKPRNGTNGNKIEEPRNSLNKYKSDYNNAENKFDQRMNDLRNNSIEYRGRLSNQRGRENETARKSSQQKTRDGLHGSRLSDPRSSLNDNISQQNKAEHKYDRKISELKNNGIGYKGPPSEQKGRENEHTRKLSQQKTRNGMNGNKVGEPRSSVNENTARINESRLKDPERNNRVSLQKIRESDLGSRFGENHSKGGDLRIRGGSGQDTERKGSLLKTADHRNKPITAGARTSIKEKTNPRPRLGVPPVQLDESETPLGDTDINDRLGEPNPILNDVDKRTFQPVRLDNTGGNTTIVTSPITETQQQARKSSLSTGKSSNNYPSVYKTITHWPQNPISNVPNQSEEKLVTKDNTDIPDFVSNELKKQYSVAKYPLQHITSPVTTPPMVEFGSKDTKKASTSIIKVISNQKSLAADSIPIENFIGDKEIIIISKNLLRNPETEIASMRLDSVKHVIDDIKDAPDQAKTGLFTIQRSVISIPVNEGVQTYAEVCDAAEQHGQGAIAYNTTKMQWAFSNLPSLQDSMVATNEKENVISILNKGDIVNLKLNIEVINGDRSVVSSQNTTQKSRSLTNIVTIEKGSQITIDDDLYEQSKSLQSLLDEETCKGSGFEGHPKVMVVQCACCDRLNNQPRSDLPACCESKKYIVLLPSSPQHLEDGCNCDNLRQSRASTVQCDAKRFSSGIPIKKTHSDMALETGATNKKDTGRLIAVINSTSQTEDTKSECLVTKHKVSITEDSLKCAFRKDSFSQLSMATHAPCTATCHATCNTPNTNCNKLYPQTSVQTDDSQQSSQPQLGSKISRGVLKQCPQICPQAGPQVVIVQNCPQTQNCPALQPQNCPALQSQNCPALQSQNCSQPAQTMCCPQTQSQSCPDTSQQVQTQGCPQRCPQTQNQTQQQEQVQEKCQTCPPVQDTTQNPSQTQMQSQESSQPKEGTNQSQGSQKVCPPTCLQKNPEVDEQLTSRVCMQVQSQAGQQDVSHTHSQTQWCCVMLEARLHEDGRYSFHLPPLDVLKHYSF</sequence>
<accession>A0A9P0IDP0</accession>
<feature type="region of interest" description="Disordered" evidence="1">
    <location>
        <begin position="1071"/>
        <end position="1298"/>
    </location>
</feature>
<dbReference type="Proteomes" id="UP001153321">
    <property type="component" value="Chromosome 3"/>
</dbReference>
<dbReference type="SUPFAM" id="SSF89837">
    <property type="entry name" value="Doublecortin (DC)"/>
    <property type="match status" value="1"/>
</dbReference>
<feature type="compositionally biased region" description="Polar residues" evidence="1">
    <location>
        <begin position="1021"/>
        <end position="1033"/>
    </location>
</feature>
<reference evidence="3" key="1">
    <citation type="submission" date="2022-02" db="EMBL/GenBank/DDBJ databases">
        <authorList>
            <person name="King R."/>
        </authorList>
    </citation>
    <scope>NUCLEOTIDE SEQUENCE</scope>
</reference>
<feature type="compositionally biased region" description="Polar residues" evidence="1">
    <location>
        <begin position="227"/>
        <end position="250"/>
    </location>
</feature>
<dbReference type="Gene3D" id="3.10.20.230">
    <property type="entry name" value="Doublecortin domain"/>
    <property type="match status" value="1"/>
</dbReference>
<feature type="compositionally biased region" description="Low complexity" evidence="1">
    <location>
        <begin position="590"/>
        <end position="600"/>
    </location>
</feature>
<feature type="compositionally biased region" description="Polar residues" evidence="1">
    <location>
        <begin position="1174"/>
        <end position="1183"/>
    </location>
</feature>